<evidence type="ECO:0000313" key="1">
    <source>
        <dbReference type="EMBL" id="KAF9537299.1"/>
    </source>
</evidence>
<comment type="caution">
    <text evidence="1">The sequence shown here is derived from an EMBL/GenBank/DDBJ whole genome shotgun (WGS) entry which is preliminary data.</text>
</comment>
<dbReference type="AlphaFoldDB" id="A0A9P6EXJ0"/>
<dbReference type="Proteomes" id="UP000723463">
    <property type="component" value="Unassembled WGS sequence"/>
</dbReference>
<dbReference type="EMBL" id="JAAAXW010000425">
    <property type="protein sequence ID" value="KAF9537299.1"/>
    <property type="molecule type" value="Genomic_DNA"/>
</dbReference>
<organism evidence="1 2">
    <name type="scientific">Mortierella hygrophila</name>
    <dbReference type="NCBI Taxonomy" id="979708"/>
    <lineage>
        <taxon>Eukaryota</taxon>
        <taxon>Fungi</taxon>
        <taxon>Fungi incertae sedis</taxon>
        <taxon>Mucoromycota</taxon>
        <taxon>Mortierellomycotina</taxon>
        <taxon>Mortierellomycetes</taxon>
        <taxon>Mortierellales</taxon>
        <taxon>Mortierellaceae</taxon>
        <taxon>Mortierella</taxon>
    </lineage>
</organism>
<reference evidence="1" key="1">
    <citation type="journal article" date="2020" name="Fungal Divers.">
        <title>Resolving the Mortierellaceae phylogeny through synthesis of multi-gene phylogenetics and phylogenomics.</title>
        <authorList>
            <person name="Vandepol N."/>
            <person name="Liber J."/>
            <person name="Desiro A."/>
            <person name="Na H."/>
            <person name="Kennedy M."/>
            <person name="Barry K."/>
            <person name="Grigoriev I.V."/>
            <person name="Miller A.N."/>
            <person name="O'Donnell K."/>
            <person name="Stajich J.E."/>
            <person name="Bonito G."/>
        </authorList>
    </citation>
    <scope>NUCLEOTIDE SEQUENCE</scope>
    <source>
        <strain evidence="1">NRRL 2591</strain>
    </source>
</reference>
<name>A0A9P6EXJ0_9FUNG</name>
<proteinExistence type="predicted"/>
<protein>
    <submittedName>
        <fullName evidence="1">Uncharacterized protein</fullName>
    </submittedName>
</protein>
<sequence length="211" mass="24657">MTVVNIEPPQNRRPAPLSQLKKLQIEFGRWEHTQLLIFILEDCPALETFVPPSWDHLDFRLTSMAITRAIANHYPHLQELHSCGPATLEVVAVVPEHTAHAIRDREHFLVKGPVRSSIWLKYLEEKKWVCLRLRNSEITVNMRQVSEPAICLSEMSVVHEPTWTMFKKFYRRLQALSETEVLNLEIKLKEMQWFSGEDRSRHQTHYADPAG</sequence>
<keyword evidence="2" id="KW-1185">Reference proteome</keyword>
<gene>
    <name evidence="1" type="ORF">EC957_008499</name>
</gene>
<evidence type="ECO:0000313" key="2">
    <source>
        <dbReference type="Proteomes" id="UP000723463"/>
    </source>
</evidence>
<accession>A0A9P6EXJ0</accession>